<evidence type="ECO:0000256" key="3">
    <source>
        <dbReference type="ARBA" id="ARBA00023235"/>
    </source>
</evidence>
<dbReference type="PANTHER" id="PTHR13710">
    <property type="entry name" value="DNA HELICASE RECQ FAMILY MEMBER"/>
    <property type="match status" value="1"/>
</dbReference>
<evidence type="ECO:0000259" key="7">
    <source>
        <dbReference type="Pfam" id="PF00271"/>
    </source>
</evidence>
<dbReference type="GO" id="GO:0003677">
    <property type="term" value="F:DNA binding"/>
    <property type="evidence" value="ECO:0007669"/>
    <property type="project" value="UniProtKB-KW"/>
</dbReference>
<dbReference type="AlphaFoldDB" id="A0AA38PJ84"/>
<dbReference type="GO" id="GO:0000724">
    <property type="term" value="P:double-strand break repair via homologous recombination"/>
    <property type="evidence" value="ECO:0007669"/>
    <property type="project" value="TreeGrafter"/>
</dbReference>
<keyword evidence="3" id="KW-0413">Isomerase</keyword>
<dbReference type="PANTHER" id="PTHR13710:SF105">
    <property type="entry name" value="ATP-DEPENDENT DNA HELICASE Q1"/>
    <property type="match status" value="1"/>
</dbReference>
<evidence type="ECO:0000313" key="8">
    <source>
        <dbReference type="EMBL" id="KAJ3843967.1"/>
    </source>
</evidence>
<gene>
    <name evidence="8" type="ORF">F5878DRAFT_721029</name>
</gene>
<proteinExistence type="inferred from homology"/>
<comment type="catalytic activity">
    <reaction evidence="4">
        <text>Couples ATP hydrolysis with the unwinding of duplex DNA by translocating in the 3'-5' direction.</text>
        <dbReference type="EC" id="5.6.2.4"/>
    </reaction>
</comment>
<dbReference type="GO" id="GO:0005694">
    <property type="term" value="C:chromosome"/>
    <property type="evidence" value="ECO:0007669"/>
    <property type="project" value="TreeGrafter"/>
</dbReference>
<dbReference type="InterPro" id="IPR001650">
    <property type="entry name" value="Helicase_C-like"/>
</dbReference>
<dbReference type="EC" id="5.6.2.4" evidence="5"/>
<dbReference type="Proteomes" id="UP001163846">
    <property type="component" value="Unassembled WGS sequence"/>
</dbReference>
<evidence type="ECO:0000256" key="2">
    <source>
        <dbReference type="ARBA" id="ARBA00023125"/>
    </source>
</evidence>
<evidence type="ECO:0000256" key="4">
    <source>
        <dbReference type="ARBA" id="ARBA00034617"/>
    </source>
</evidence>
<name>A0AA38PJ84_9AGAR</name>
<dbReference type="Pfam" id="PF00271">
    <property type="entry name" value="Helicase_C"/>
    <property type="match status" value="1"/>
</dbReference>
<keyword evidence="9" id="KW-1185">Reference proteome</keyword>
<feature type="domain" description="Helicase C-terminal" evidence="7">
    <location>
        <begin position="282"/>
        <end position="384"/>
    </location>
</feature>
<accession>A0AA38PJ84</accession>
<dbReference type="GO" id="GO:0043138">
    <property type="term" value="F:3'-5' DNA helicase activity"/>
    <property type="evidence" value="ECO:0007669"/>
    <property type="project" value="UniProtKB-EC"/>
</dbReference>
<dbReference type="GO" id="GO:0005737">
    <property type="term" value="C:cytoplasm"/>
    <property type="evidence" value="ECO:0007669"/>
    <property type="project" value="TreeGrafter"/>
</dbReference>
<evidence type="ECO:0000256" key="5">
    <source>
        <dbReference type="ARBA" id="ARBA00034808"/>
    </source>
</evidence>
<organism evidence="8 9">
    <name type="scientific">Lentinula raphanica</name>
    <dbReference type="NCBI Taxonomy" id="153919"/>
    <lineage>
        <taxon>Eukaryota</taxon>
        <taxon>Fungi</taxon>
        <taxon>Dikarya</taxon>
        <taxon>Basidiomycota</taxon>
        <taxon>Agaricomycotina</taxon>
        <taxon>Agaricomycetes</taxon>
        <taxon>Agaricomycetidae</taxon>
        <taxon>Agaricales</taxon>
        <taxon>Marasmiineae</taxon>
        <taxon>Omphalotaceae</taxon>
        <taxon>Lentinula</taxon>
    </lineage>
</organism>
<feature type="region of interest" description="Disordered" evidence="6">
    <location>
        <begin position="454"/>
        <end position="479"/>
    </location>
</feature>
<evidence type="ECO:0000313" key="9">
    <source>
        <dbReference type="Proteomes" id="UP001163846"/>
    </source>
</evidence>
<dbReference type="GO" id="GO:0009378">
    <property type="term" value="F:four-way junction helicase activity"/>
    <property type="evidence" value="ECO:0007669"/>
    <property type="project" value="TreeGrafter"/>
</dbReference>
<protein>
    <recommendedName>
        <fullName evidence="5">DNA 3'-5' helicase</fullName>
        <ecNumber evidence="5">5.6.2.4</ecNumber>
    </recommendedName>
</protein>
<dbReference type="SUPFAM" id="SSF52540">
    <property type="entry name" value="P-loop containing nucleoside triphosphate hydrolases"/>
    <property type="match status" value="1"/>
</dbReference>
<dbReference type="Gene3D" id="3.40.50.300">
    <property type="entry name" value="P-loop containing nucleotide triphosphate hydrolases"/>
    <property type="match status" value="2"/>
</dbReference>
<sequence length="644" mass="71922">MSNEMPSTQDANTSTISSFGSQEGRALISRIVQLYAPSRPYDYVLDGIGQLLDGVESVAVTLTSLGKTAYIAYTALVIRELTAHPERYPEVQNLAKKFPRNPLMLAICPTSYLNYQLRKRLSSIGLNALIINSKTKGHARENSLADLSKLTTDLTLSIVLLSPEQLKSEEFARTLADKTFFARLYALAVDEMPLLLTWGSTSTRKPFQQIGLVPSRLPDRDALMGLIATMRSGTALKKSLGLKTGEDHLIRRSNQRHDIQLVFQEITSSIKCFEFPELDWILQRNRKTIIFCDSIDLGNRVRQSLYYSDKALGGSPLTILNRIREYNLLSDAYNEKTCKLMQSGDCDIIIATNALAVEVDMDNIEDIVVFGNAKDADQLLQMIGCIQVGPPYRQAGEQSRYEGVIHFDSRARKPAEEALHTTFSIKAAIGSDVGMDEGSAERYISGCKIDIADNSYDDPHNDGPGRCPSSSMPPPSPPRVPCPCSGCTVKLFIPSIPSESAQDVQRVAGAPKEHRLASIPSESAQDVRCVSGAPKKHRGISSAMRSHGMRVLKQFRWEIYRVEGSKMFMLPPDLFFTDDEMKKVLNNFDSLEESSDVTNLLKGFKNKRLMPYDQQLFLRIESLRVDFQRIEADQNLEATEREQK</sequence>
<dbReference type="EMBL" id="MU805963">
    <property type="protein sequence ID" value="KAJ3843967.1"/>
    <property type="molecule type" value="Genomic_DNA"/>
</dbReference>
<evidence type="ECO:0000256" key="1">
    <source>
        <dbReference type="ARBA" id="ARBA00005446"/>
    </source>
</evidence>
<comment type="caution">
    <text evidence="8">The sequence shown here is derived from an EMBL/GenBank/DDBJ whole genome shotgun (WGS) entry which is preliminary data.</text>
</comment>
<dbReference type="InterPro" id="IPR027417">
    <property type="entry name" value="P-loop_NTPase"/>
</dbReference>
<comment type="similarity">
    <text evidence="1">Belongs to the helicase family. RecQ subfamily.</text>
</comment>
<reference evidence="8" key="1">
    <citation type="submission" date="2022-08" db="EMBL/GenBank/DDBJ databases">
        <authorList>
            <consortium name="DOE Joint Genome Institute"/>
            <person name="Min B."/>
            <person name="Riley R."/>
            <person name="Sierra-Patev S."/>
            <person name="Naranjo-Ortiz M."/>
            <person name="Looney B."/>
            <person name="Konkel Z."/>
            <person name="Slot J.C."/>
            <person name="Sakamoto Y."/>
            <person name="Steenwyk J.L."/>
            <person name="Rokas A."/>
            <person name="Carro J."/>
            <person name="Camarero S."/>
            <person name="Ferreira P."/>
            <person name="Molpeceres G."/>
            <person name="Ruiz-Duenas F.J."/>
            <person name="Serrano A."/>
            <person name="Henrissat B."/>
            <person name="Drula E."/>
            <person name="Hughes K.W."/>
            <person name="Mata J.L."/>
            <person name="Ishikawa N.K."/>
            <person name="Vargas-Isla R."/>
            <person name="Ushijima S."/>
            <person name="Smith C.A."/>
            <person name="Ahrendt S."/>
            <person name="Andreopoulos W."/>
            <person name="He G."/>
            <person name="Labutti K."/>
            <person name="Lipzen A."/>
            <person name="Ng V."/>
            <person name="Sandor L."/>
            <person name="Barry K."/>
            <person name="Martinez A.T."/>
            <person name="Xiao Y."/>
            <person name="Gibbons J.G."/>
            <person name="Terashima K."/>
            <person name="Hibbett D.S."/>
            <person name="Grigoriev I.V."/>
        </authorList>
    </citation>
    <scope>NUCLEOTIDE SEQUENCE</scope>
    <source>
        <strain evidence="8">TFB9207</strain>
    </source>
</reference>
<evidence type="ECO:0000256" key="6">
    <source>
        <dbReference type="SAM" id="MobiDB-lite"/>
    </source>
</evidence>
<keyword evidence="2" id="KW-0238">DNA-binding</keyword>